<dbReference type="AlphaFoldDB" id="A0AA39CCN3"/>
<name>A0AA39CCN3_9EURO</name>
<sequence>MPQKAKTLQVKSLQEIAAAKTIQTIRGDRKSAKIITKLSDEQQQVLVPYILSDYIKTLDFQRKNETYQQRRDYFRSQWIQWCEEDGLPARASTRWDQWQLVKTSSRETPIELCCCWEQDWRDRCNKAGVFLGRLLPARQLFRRVVTGFGLPEKTPFSETRCQIALAHREDPDSVLRFVSHHGSSGWGSFDISFEGQKGLAIAALEMLNWLLSVEVPSPFRPVLANTRANEKDYWLAANYNGEGERW</sequence>
<keyword evidence="2" id="KW-1185">Reference proteome</keyword>
<dbReference type="Proteomes" id="UP001172673">
    <property type="component" value="Unassembled WGS sequence"/>
</dbReference>
<protein>
    <submittedName>
        <fullName evidence="1">Uncharacterized protein</fullName>
    </submittedName>
</protein>
<organism evidence="1 2">
    <name type="scientific">Cladophialophora chaetospira</name>
    <dbReference type="NCBI Taxonomy" id="386627"/>
    <lineage>
        <taxon>Eukaryota</taxon>
        <taxon>Fungi</taxon>
        <taxon>Dikarya</taxon>
        <taxon>Ascomycota</taxon>
        <taxon>Pezizomycotina</taxon>
        <taxon>Eurotiomycetes</taxon>
        <taxon>Chaetothyriomycetidae</taxon>
        <taxon>Chaetothyriales</taxon>
        <taxon>Herpotrichiellaceae</taxon>
        <taxon>Cladophialophora</taxon>
    </lineage>
</organism>
<comment type="caution">
    <text evidence="1">The sequence shown here is derived from an EMBL/GenBank/DDBJ whole genome shotgun (WGS) entry which is preliminary data.</text>
</comment>
<proteinExistence type="predicted"/>
<gene>
    <name evidence="1" type="ORF">H2200_012190</name>
</gene>
<accession>A0AA39CCN3</accession>
<reference evidence="1" key="1">
    <citation type="submission" date="2022-10" db="EMBL/GenBank/DDBJ databases">
        <title>Culturing micro-colonial fungi from biological soil crusts in the Mojave desert and describing Neophaeococcomyces mojavensis, and introducing the new genera and species Taxawa tesnikishii.</title>
        <authorList>
            <person name="Kurbessoian T."/>
            <person name="Stajich J.E."/>
        </authorList>
    </citation>
    <scope>NUCLEOTIDE SEQUENCE</scope>
    <source>
        <strain evidence="1">TK_41</strain>
    </source>
</reference>
<dbReference type="EMBL" id="JAPDRK010000022">
    <property type="protein sequence ID" value="KAJ9603412.1"/>
    <property type="molecule type" value="Genomic_DNA"/>
</dbReference>
<evidence type="ECO:0000313" key="2">
    <source>
        <dbReference type="Proteomes" id="UP001172673"/>
    </source>
</evidence>
<evidence type="ECO:0000313" key="1">
    <source>
        <dbReference type="EMBL" id="KAJ9603412.1"/>
    </source>
</evidence>